<sequence length="173" mass="19836">MRRRRQGTDFIFLPLVKSTARVDIIDVLIEAIFTSYCEKRNRFPHKFYFMFGFAWHCSSNTCLGVVCLLSGLFCKFIPTLQDIFILPEAQHELCELLSCGRYADCSQRFLACLGGARIHSAEPVPSGCKMLSRRELTSQEGNTNVNHMPRKCHSRVFSSRNREMAMRAAGMRE</sequence>
<evidence type="ECO:0000313" key="3">
    <source>
        <dbReference type="Proteomes" id="UP001066276"/>
    </source>
</evidence>
<accession>A0AAV7U9L4</accession>
<dbReference type="EMBL" id="JANPWB010000005">
    <property type="protein sequence ID" value="KAJ1184719.1"/>
    <property type="molecule type" value="Genomic_DNA"/>
</dbReference>
<keyword evidence="1" id="KW-0812">Transmembrane</keyword>
<keyword evidence="1" id="KW-0472">Membrane</keyword>
<proteinExistence type="predicted"/>
<organism evidence="2 3">
    <name type="scientific">Pleurodeles waltl</name>
    <name type="common">Iberian ribbed newt</name>
    <dbReference type="NCBI Taxonomy" id="8319"/>
    <lineage>
        <taxon>Eukaryota</taxon>
        <taxon>Metazoa</taxon>
        <taxon>Chordata</taxon>
        <taxon>Craniata</taxon>
        <taxon>Vertebrata</taxon>
        <taxon>Euteleostomi</taxon>
        <taxon>Amphibia</taxon>
        <taxon>Batrachia</taxon>
        <taxon>Caudata</taxon>
        <taxon>Salamandroidea</taxon>
        <taxon>Salamandridae</taxon>
        <taxon>Pleurodelinae</taxon>
        <taxon>Pleurodeles</taxon>
    </lineage>
</organism>
<evidence type="ECO:0000313" key="2">
    <source>
        <dbReference type="EMBL" id="KAJ1184719.1"/>
    </source>
</evidence>
<gene>
    <name evidence="2" type="ORF">NDU88_001522</name>
</gene>
<feature type="transmembrane region" description="Helical" evidence="1">
    <location>
        <begin position="47"/>
        <end position="73"/>
    </location>
</feature>
<keyword evidence="3" id="KW-1185">Reference proteome</keyword>
<dbReference type="AlphaFoldDB" id="A0AAV7U9L4"/>
<dbReference type="Proteomes" id="UP001066276">
    <property type="component" value="Chromosome 3_1"/>
</dbReference>
<protein>
    <submittedName>
        <fullName evidence="2">Uncharacterized protein</fullName>
    </submittedName>
</protein>
<keyword evidence="1" id="KW-1133">Transmembrane helix</keyword>
<comment type="caution">
    <text evidence="2">The sequence shown here is derived from an EMBL/GenBank/DDBJ whole genome shotgun (WGS) entry which is preliminary data.</text>
</comment>
<evidence type="ECO:0000256" key="1">
    <source>
        <dbReference type="SAM" id="Phobius"/>
    </source>
</evidence>
<name>A0AAV7U9L4_PLEWA</name>
<reference evidence="2" key="1">
    <citation type="journal article" date="2022" name="bioRxiv">
        <title>Sequencing and chromosome-scale assembly of the giantPleurodeles waltlgenome.</title>
        <authorList>
            <person name="Brown T."/>
            <person name="Elewa A."/>
            <person name="Iarovenko S."/>
            <person name="Subramanian E."/>
            <person name="Araus A.J."/>
            <person name="Petzold A."/>
            <person name="Susuki M."/>
            <person name="Suzuki K.-i.T."/>
            <person name="Hayashi T."/>
            <person name="Toyoda A."/>
            <person name="Oliveira C."/>
            <person name="Osipova E."/>
            <person name="Leigh N.D."/>
            <person name="Simon A."/>
            <person name="Yun M.H."/>
        </authorList>
    </citation>
    <scope>NUCLEOTIDE SEQUENCE</scope>
    <source>
        <strain evidence="2">20211129_DDA</strain>
        <tissue evidence="2">Liver</tissue>
    </source>
</reference>